<dbReference type="PANTHER" id="PTHR24124">
    <property type="entry name" value="ANKYRIN REPEAT FAMILY A"/>
    <property type="match status" value="1"/>
</dbReference>
<proteinExistence type="predicted"/>
<dbReference type="AlphaFoldDB" id="A0A0C3GX43"/>
<keyword evidence="5" id="KW-1185">Reference proteome</keyword>
<dbReference type="PROSITE" id="PS50088">
    <property type="entry name" value="ANK_REPEAT"/>
    <property type="match status" value="1"/>
</dbReference>
<dbReference type="HOGENOM" id="CLU_1034771_0_0_1"/>
<dbReference type="SMART" id="SM00248">
    <property type="entry name" value="ANK"/>
    <property type="match status" value="3"/>
</dbReference>
<dbReference type="InterPro" id="IPR002110">
    <property type="entry name" value="Ankyrin_rpt"/>
</dbReference>
<keyword evidence="2 3" id="KW-0040">ANK repeat</keyword>
<dbReference type="Gene3D" id="1.25.40.20">
    <property type="entry name" value="Ankyrin repeat-containing domain"/>
    <property type="match status" value="1"/>
</dbReference>
<evidence type="ECO:0000313" key="5">
    <source>
        <dbReference type="Proteomes" id="UP000054321"/>
    </source>
</evidence>
<dbReference type="OrthoDB" id="3464601at2759"/>
<accession>A0A0C3GX43</accession>
<name>A0A0C3GX43_OIDMZ</name>
<dbReference type="PANTHER" id="PTHR24124:SF14">
    <property type="entry name" value="CHROMOSOME UNDETERMINED SCAFFOLD_25, WHOLE GENOME SHOTGUN SEQUENCE"/>
    <property type="match status" value="1"/>
</dbReference>
<dbReference type="Pfam" id="PF13857">
    <property type="entry name" value="Ank_5"/>
    <property type="match status" value="1"/>
</dbReference>
<keyword evidence="1" id="KW-0677">Repeat</keyword>
<dbReference type="InterPro" id="IPR036770">
    <property type="entry name" value="Ankyrin_rpt-contain_sf"/>
</dbReference>
<dbReference type="Proteomes" id="UP000054321">
    <property type="component" value="Unassembled WGS sequence"/>
</dbReference>
<reference evidence="5" key="2">
    <citation type="submission" date="2015-01" db="EMBL/GenBank/DDBJ databases">
        <title>Evolutionary Origins and Diversification of the Mycorrhizal Mutualists.</title>
        <authorList>
            <consortium name="DOE Joint Genome Institute"/>
            <consortium name="Mycorrhizal Genomics Consortium"/>
            <person name="Kohler A."/>
            <person name="Kuo A."/>
            <person name="Nagy L.G."/>
            <person name="Floudas D."/>
            <person name="Copeland A."/>
            <person name="Barry K.W."/>
            <person name="Cichocki N."/>
            <person name="Veneault-Fourrey C."/>
            <person name="LaButti K."/>
            <person name="Lindquist E.A."/>
            <person name="Lipzen A."/>
            <person name="Lundell T."/>
            <person name="Morin E."/>
            <person name="Murat C."/>
            <person name="Riley R."/>
            <person name="Ohm R."/>
            <person name="Sun H."/>
            <person name="Tunlid A."/>
            <person name="Henrissat B."/>
            <person name="Grigoriev I.V."/>
            <person name="Hibbett D.S."/>
            <person name="Martin F."/>
        </authorList>
    </citation>
    <scope>NUCLEOTIDE SEQUENCE [LARGE SCALE GENOMIC DNA]</scope>
    <source>
        <strain evidence="5">Zn</strain>
    </source>
</reference>
<sequence>MEMSLSSCLTLEIPRAETGPSKYLLEQGASSMIIDIHRKSLLHHTIFGPDRNLETIKMLLALSALKYLVDDDNMAPLYYTSVYSGPDIAKLIIQNEVPVDIAIQRRTRQQNEHEGGKILKPVDCRETLGTISGGLTPLHYIALVGNGRIVQFCLDHGANPNAKSQYGETPLHLTLRRTVLAHQNFLDHGVTDAQPQDGENLSHLIPGPTHRDSWEDDHNRLEYVLTLTDPEGDDAGEIFENITKERICLLDALLRHPRIDVNIQDIKGV</sequence>
<feature type="repeat" description="ANK" evidence="3">
    <location>
        <begin position="133"/>
        <end position="165"/>
    </location>
</feature>
<dbReference type="STRING" id="913774.A0A0C3GX43"/>
<protein>
    <submittedName>
        <fullName evidence="4">Uncharacterized protein</fullName>
    </submittedName>
</protein>
<reference evidence="4 5" key="1">
    <citation type="submission" date="2014-04" db="EMBL/GenBank/DDBJ databases">
        <authorList>
            <consortium name="DOE Joint Genome Institute"/>
            <person name="Kuo A."/>
            <person name="Martino E."/>
            <person name="Perotto S."/>
            <person name="Kohler A."/>
            <person name="Nagy L.G."/>
            <person name="Floudas D."/>
            <person name="Copeland A."/>
            <person name="Barry K.W."/>
            <person name="Cichocki N."/>
            <person name="Veneault-Fourrey C."/>
            <person name="LaButti K."/>
            <person name="Lindquist E.A."/>
            <person name="Lipzen A."/>
            <person name="Lundell T."/>
            <person name="Morin E."/>
            <person name="Murat C."/>
            <person name="Sun H."/>
            <person name="Tunlid A."/>
            <person name="Henrissat B."/>
            <person name="Grigoriev I.V."/>
            <person name="Hibbett D.S."/>
            <person name="Martin F."/>
            <person name="Nordberg H.P."/>
            <person name="Cantor M.N."/>
            <person name="Hua S.X."/>
        </authorList>
    </citation>
    <scope>NUCLEOTIDE SEQUENCE [LARGE SCALE GENOMIC DNA]</scope>
    <source>
        <strain evidence="4 5">Zn</strain>
    </source>
</reference>
<dbReference type="EMBL" id="KN832886">
    <property type="protein sequence ID" value="KIM95834.1"/>
    <property type="molecule type" value="Genomic_DNA"/>
</dbReference>
<evidence type="ECO:0000256" key="2">
    <source>
        <dbReference type="ARBA" id="ARBA00023043"/>
    </source>
</evidence>
<dbReference type="InParanoid" id="A0A0C3GX43"/>
<evidence type="ECO:0000256" key="3">
    <source>
        <dbReference type="PROSITE-ProRule" id="PRU00023"/>
    </source>
</evidence>
<gene>
    <name evidence="4" type="ORF">OIDMADRAFT_33912</name>
</gene>
<dbReference type="GO" id="GO:0010468">
    <property type="term" value="P:regulation of gene expression"/>
    <property type="evidence" value="ECO:0007669"/>
    <property type="project" value="TreeGrafter"/>
</dbReference>
<dbReference type="PROSITE" id="PS50297">
    <property type="entry name" value="ANK_REP_REGION"/>
    <property type="match status" value="1"/>
</dbReference>
<evidence type="ECO:0000256" key="1">
    <source>
        <dbReference type="ARBA" id="ARBA00022737"/>
    </source>
</evidence>
<dbReference type="GO" id="GO:0005634">
    <property type="term" value="C:nucleus"/>
    <property type="evidence" value="ECO:0007669"/>
    <property type="project" value="TreeGrafter"/>
</dbReference>
<dbReference type="SUPFAM" id="SSF48403">
    <property type="entry name" value="Ankyrin repeat"/>
    <property type="match status" value="1"/>
</dbReference>
<evidence type="ECO:0000313" key="4">
    <source>
        <dbReference type="EMBL" id="KIM95834.1"/>
    </source>
</evidence>
<organism evidence="4 5">
    <name type="scientific">Oidiodendron maius (strain Zn)</name>
    <dbReference type="NCBI Taxonomy" id="913774"/>
    <lineage>
        <taxon>Eukaryota</taxon>
        <taxon>Fungi</taxon>
        <taxon>Dikarya</taxon>
        <taxon>Ascomycota</taxon>
        <taxon>Pezizomycotina</taxon>
        <taxon>Leotiomycetes</taxon>
        <taxon>Leotiomycetes incertae sedis</taxon>
        <taxon>Myxotrichaceae</taxon>
        <taxon>Oidiodendron</taxon>
    </lineage>
</organism>